<evidence type="ECO:0000259" key="2">
    <source>
        <dbReference type="SMART" id="SM00343"/>
    </source>
</evidence>
<protein>
    <submittedName>
        <fullName evidence="3">Jg8233 protein</fullName>
    </submittedName>
</protein>
<evidence type="ECO:0000256" key="1">
    <source>
        <dbReference type="SAM" id="MobiDB-lite"/>
    </source>
</evidence>
<dbReference type="EMBL" id="CAKXAJ010017721">
    <property type="protein sequence ID" value="CAH2217100.1"/>
    <property type="molecule type" value="Genomic_DNA"/>
</dbReference>
<dbReference type="GO" id="GO:0003676">
    <property type="term" value="F:nucleic acid binding"/>
    <property type="evidence" value="ECO:0007669"/>
    <property type="project" value="InterPro"/>
</dbReference>
<gene>
    <name evidence="3" type="primary">jg8233</name>
    <name evidence="3" type="ORF">PAEG_LOCUS5021</name>
</gene>
<keyword evidence="4" id="KW-1185">Reference proteome</keyword>
<sequence>MFELGDGGRRQYANVNFPSPMSGLEDRGALHLADLRPSRAFLLKFTTISTRCCFVGLVYFSLPVRLTQFIKLNNITKASQSAVLLTHLSDESYRLVRNLVHPNKLEDCAYSELVEVLNRHFTPKRSTFADRAKFYEASRSDGESIEEWAARLRGLAVYCDFGTELDTLMRDRFVLGFRAGPERDKLFECDSKSLTFGQAVEVAQKAACARQARVIVKEEPVFRVNEQRSANPGQSQARSRGGPQEDSQRCNVCGLRFHSAEKCRFRNLKCNVCGLKGHLKKMCKAKKSNLHNIGAESDTSQGSDCRECDLFNMRRLSDVRKSLLKIF</sequence>
<reference evidence="3" key="1">
    <citation type="submission" date="2022-03" db="EMBL/GenBank/DDBJ databases">
        <authorList>
            <person name="Lindestad O."/>
        </authorList>
    </citation>
    <scope>NUCLEOTIDE SEQUENCE</scope>
</reference>
<feature type="domain" description="CCHC-type" evidence="2">
    <location>
        <begin position="249"/>
        <end position="265"/>
    </location>
</feature>
<dbReference type="PANTHER" id="PTHR33198:SF19">
    <property type="entry name" value="CCHC-TYPE DOMAIN-CONTAINING PROTEIN"/>
    <property type="match status" value="1"/>
</dbReference>
<dbReference type="Proteomes" id="UP000838756">
    <property type="component" value="Unassembled WGS sequence"/>
</dbReference>
<dbReference type="AlphaFoldDB" id="A0A8S4QS78"/>
<dbReference type="PANTHER" id="PTHR33198">
    <property type="entry name" value="ANK_REP_REGION DOMAIN-CONTAINING PROTEIN-RELATED"/>
    <property type="match status" value="1"/>
</dbReference>
<dbReference type="OrthoDB" id="6772952at2759"/>
<dbReference type="InterPro" id="IPR001878">
    <property type="entry name" value="Znf_CCHC"/>
</dbReference>
<dbReference type="GO" id="GO:0008270">
    <property type="term" value="F:zinc ion binding"/>
    <property type="evidence" value="ECO:0007669"/>
    <property type="project" value="InterPro"/>
</dbReference>
<feature type="domain" description="CCHC-type" evidence="2">
    <location>
        <begin position="269"/>
        <end position="285"/>
    </location>
</feature>
<organism evidence="3 4">
    <name type="scientific">Pararge aegeria aegeria</name>
    <dbReference type="NCBI Taxonomy" id="348720"/>
    <lineage>
        <taxon>Eukaryota</taxon>
        <taxon>Metazoa</taxon>
        <taxon>Ecdysozoa</taxon>
        <taxon>Arthropoda</taxon>
        <taxon>Hexapoda</taxon>
        <taxon>Insecta</taxon>
        <taxon>Pterygota</taxon>
        <taxon>Neoptera</taxon>
        <taxon>Endopterygota</taxon>
        <taxon>Lepidoptera</taxon>
        <taxon>Glossata</taxon>
        <taxon>Ditrysia</taxon>
        <taxon>Papilionoidea</taxon>
        <taxon>Nymphalidae</taxon>
        <taxon>Satyrinae</taxon>
        <taxon>Satyrini</taxon>
        <taxon>Parargina</taxon>
        <taxon>Pararge</taxon>
    </lineage>
</organism>
<accession>A0A8S4QS78</accession>
<evidence type="ECO:0000313" key="4">
    <source>
        <dbReference type="Proteomes" id="UP000838756"/>
    </source>
</evidence>
<feature type="region of interest" description="Disordered" evidence="1">
    <location>
        <begin position="225"/>
        <end position="248"/>
    </location>
</feature>
<dbReference type="SMART" id="SM00343">
    <property type="entry name" value="ZnF_C2HC"/>
    <property type="match status" value="2"/>
</dbReference>
<proteinExistence type="predicted"/>
<feature type="compositionally biased region" description="Polar residues" evidence="1">
    <location>
        <begin position="227"/>
        <end position="238"/>
    </location>
</feature>
<comment type="caution">
    <text evidence="3">The sequence shown here is derived from an EMBL/GenBank/DDBJ whole genome shotgun (WGS) entry which is preliminary data.</text>
</comment>
<evidence type="ECO:0000313" key="3">
    <source>
        <dbReference type="EMBL" id="CAH2217100.1"/>
    </source>
</evidence>
<name>A0A8S4QS78_9NEOP</name>